<feature type="non-terminal residue" evidence="2">
    <location>
        <position position="264"/>
    </location>
</feature>
<gene>
    <name evidence="2" type="ORF">OVA965_LOCUS40617</name>
    <name evidence="3" type="ORF">TMI583_LOCUS42082</name>
</gene>
<feature type="compositionally biased region" description="Low complexity" evidence="1">
    <location>
        <begin position="151"/>
        <end position="164"/>
    </location>
</feature>
<feature type="compositionally biased region" description="Low complexity" evidence="1">
    <location>
        <begin position="224"/>
        <end position="233"/>
    </location>
</feature>
<dbReference type="EMBL" id="CAJNOK010044630">
    <property type="protein sequence ID" value="CAF1575219.1"/>
    <property type="molecule type" value="Genomic_DNA"/>
</dbReference>
<feature type="region of interest" description="Disordered" evidence="1">
    <location>
        <begin position="1"/>
        <end position="264"/>
    </location>
</feature>
<reference evidence="2" key="1">
    <citation type="submission" date="2021-02" db="EMBL/GenBank/DDBJ databases">
        <authorList>
            <person name="Nowell W R."/>
        </authorList>
    </citation>
    <scope>NUCLEOTIDE SEQUENCE</scope>
</reference>
<dbReference type="EMBL" id="CAJOBA010067529">
    <property type="protein sequence ID" value="CAF4371704.1"/>
    <property type="molecule type" value="Genomic_DNA"/>
</dbReference>
<evidence type="ECO:0000256" key="1">
    <source>
        <dbReference type="SAM" id="MobiDB-lite"/>
    </source>
</evidence>
<comment type="caution">
    <text evidence="2">The sequence shown here is derived from an EMBL/GenBank/DDBJ whole genome shotgun (WGS) entry which is preliminary data.</text>
</comment>
<sequence>MGRVNDNSTSHSASDQRPLGRFNSASMNSNEQTQVQQPVNTYESNQLPQKRLANMFSNRQDRPQQNSSNWSGIRDTNNNPVTQVFQNRTSNNQSDRGQEQPQSIPSFRDQTNNAPVTKTTNADKEWNADAKVSNFGARDETTTQRDGGHWRFNNDSGNQNNNGEGQRGSERGSFRGRSNFSQNHGRFNNRNDHGGSGNDRESTGSDNFNRQDGFKDSSRGNRGGFNRSNGFNRQQNDENENEKGFENGVRSRGARFNGNRGSRG</sequence>
<evidence type="ECO:0000313" key="4">
    <source>
        <dbReference type="Proteomes" id="UP000677228"/>
    </source>
</evidence>
<feature type="compositionally biased region" description="Basic and acidic residues" evidence="1">
    <location>
        <begin position="189"/>
        <end position="203"/>
    </location>
</feature>
<dbReference type="Proteomes" id="UP000677228">
    <property type="component" value="Unassembled WGS sequence"/>
</dbReference>
<dbReference type="AlphaFoldDB" id="A0A8S2FW71"/>
<dbReference type="Proteomes" id="UP000682733">
    <property type="component" value="Unassembled WGS sequence"/>
</dbReference>
<protein>
    <submittedName>
        <fullName evidence="2">Uncharacterized protein</fullName>
    </submittedName>
</protein>
<name>A0A8S2FW71_9BILA</name>
<feature type="compositionally biased region" description="Polar residues" evidence="1">
    <location>
        <begin position="1"/>
        <end position="15"/>
    </location>
</feature>
<evidence type="ECO:0000313" key="3">
    <source>
        <dbReference type="EMBL" id="CAF4371704.1"/>
    </source>
</evidence>
<accession>A0A8S2FW71</accession>
<proteinExistence type="predicted"/>
<feature type="compositionally biased region" description="Polar residues" evidence="1">
    <location>
        <begin position="23"/>
        <end position="48"/>
    </location>
</feature>
<organism evidence="2 4">
    <name type="scientific">Didymodactylos carnosus</name>
    <dbReference type="NCBI Taxonomy" id="1234261"/>
    <lineage>
        <taxon>Eukaryota</taxon>
        <taxon>Metazoa</taxon>
        <taxon>Spiralia</taxon>
        <taxon>Gnathifera</taxon>
        <taxon>Rotifera</taxon>
        <taxon>Eurotatoria</taxon>
        <taxon>Bdelloidea</taxon>
        <taxon>Philodinida</taxon>
        <taxon>Philodinidae</taxon>
        <taxon>Didymodactylos</taxon>
    </lineage>
</organism>
<feature type="compositionally biased region" description="Basic and acidic residues" evidence="1">
    <location>
        <begin position="137"/>
        <end position="149"/>
    </location>
</feature>
<feature type="compositionally biased region" description="Polar residues" evidence="1">
    <location>
        <begin position="55"/>
        <end position="120"/>
    </location>
</feature>
<evidence type="ECO:0000313" key="2">
    <source>
        <dbReference type="EMBL" id="CAF1575219.1"/>
    </source>
</evidence>